<reference evidence="2 3" key="1">
    <citation type="submission" date="2016-10" db="EMBL/GenBank/DDBJ databases">
        <authorList>
            <person name="de Groot N.N."/>
        </authorList>
    </citation>
    <scope>NUCLEOTIDE SEQUENCE [LARGE SCALE GENOMIC DNA]</scope>
    <source>
        <strain evidence="2 3">DSM 20678</strain>
    </source>
</reference>
<dbReference type="OrthoDB" id="9791482at2"/>
<dbReference type="AlphaFoldDB" id="A0A1I5WDU1"/>
<dbReference type="InterPro" id="IPR005531">
    <property type="entry name" value="Asp23"/>
</dbReference>
<dbReference type="PANTHER" id="PTHR34297">
    <property type="entry name" value="HYPOTHETICAL CYTOSOLIC PROTEIN-RELATED"/>
    <property type="match status" value="1"/>
</dbReference>
<dbReference type="RefSeq" id="WP_025747054.1">
    <property type="nucleotide sequence ID" value="NZ_FOXR01000016.1"/>
</dbReference>
<gene>
    <name evidence="2" type="ORF">SAMN05444406_11613</name>
</gene>
<keyword evidence="3" id="KW-1185">Reference proteome</keyword>
<evidence type="ECO:0000256" key="1">
    <source>
        <dbReference type="ARBA" id="ARBA00005721"/>
    </source>
</evidence>
<accession>A0A1I5WDU1</accession>
<comment type="similarity">
    <text evidence="1">Belongs to the asp23 family.</text>
</comment>
<sequence>MAARKRNSLGEIIISDEVLATLAGISAMECYGIVGMAAKRPTDGLVELLGLENLSRGVKVYTQDNEVYINLYIIVEYGISIATVAKNVMETVKYNIENFTGMSVKRVDINVEGVRV</sequence>
<proteinExistence type="inferred from homology"/>
<dbReference type="PANTHER" id="PTHR34297:SF2">
    <property type="entry name" value="ASP23_GLS24 FAMILY ENVELOPE STRESS RESPONSE PROTEIN"/>
    <property type="match status" value="1"/>
</dbReference>
<dbReference type="Proteomes" id="UP000198577">
    <property type="component" value="Unassembled WGS sequence"/>
</dbReference>
<evidence type="ECO:0000313" key="3">
    <source>
        <dbReference type="Proteomes" id="UP000198577"/>
    </source>
</evidence>
<protein>
    <submittedName>
        <fullName evidence="2">Uncharacterized conserved protein YloU, alkaline shock protein (Asp23) family</fullName>
    </submittedName>
</protein>
<dbReference type="Pfam" id="PF03780">
    <property type="entry name" value="Asp23"/>
    <property type="match status" value="1"/>
</dbReference>
<name>A0A1I5WDU1_9FIRM</name>
<dbReference type="STRING" id="937334.SAMN05444406_11613"/>
<dbReference type="EMBL" id="FOXR01000016">
    <property type="protein sequence ID" value="SFQ17904.1"/>
    <property type="molecule type" value="Genomic_DNA"/>
</dbReference>
<organism evidence="2 3">
    <name type="scientific">Caldicoprobacter faecalis</name>
    <dbReference type="NCBI Taxonomy" id="937334"/>
    <lineage>
        <taxon>Bacteria</taxon>
        <taxon>Bacillati</taxon>
        <taxon>Bacillota</taxon>
        <taxon>Clostridia</taxon>
        <taxon>Caldicoprobacterales</taxon>
        <taxon>Caldicoprobacteraceae</taxon>
        <taxon>Caldicoprobacter</taxon>
    </lineage>
</organism>
<evidence type="ECO:0000313" key="2">
    <source>
        <dbReference type="EMBL" id="SFQ17904.1"/>
    </source>
</evidence>